<sequence>MRGGIESSLERTRSFINYLKVNKKKTKPLNLAISSEIRSFVHDNYELAEAINYGVAFHFGNLPQSIRDLIEHHFKIGNIDYLFCTSTLLEGVNLPARSVFILTHKKGPNPLESVDFWNLAGRAGRLSMELSGDIFCIRDDNKFWNKKAVDNILLSDKNNISLKPSFYIEDEKRLSDLHQIITTGKTGDIKNAEFLRTLGDMIRIDTMRDSKELPLISYFQSSGKSEILLSAEKSTENITMPMNILLANSHIAIDSQYHAFKKIKSLSVNELKLSWQPTYEEIKEKLNLIFDIYQVEKFATGREHLYLNSIPYYAVLLFQWIRGNSLQEIISGVIAYKKNKSIYIKNTSVLFDSENPAHLTALVNETIKDIELRVGYQLQNYISHYCQLLNYVLQGNPGANWSQFIEFGSNEPVVWHGFVE</sequence>
<evidence type="ECO:0000256" key="3">
    <source>
        <dbReference type="ARBA" id="ARBA00022806"/>
    </source>
</evidence>
<dbReference type="Pfam" id="PF00271">
    <property type="entry name" value="Helicase_C"/>
    <property type="match status" value="1"/>
</dbReference>
<dbReference type="Proteomes" id="UP000005050">
    <property type="component" value="Unassembled WGS sequence"/>
</dbReference>
<dbReference type="InterPro" id="IPR001650">
    <property type="entry name" value="Helicase_C-like"/>
</dbReference>
<evidence type="ECO:0000256" key="2">
    <source>
        <dbReference type="ARBA" id="ARBA00022801"/>
    </source>
</evidence>
<dbReference type="Gene3D" id="3.40.50.300">
    <property type="entry name" value="P-loop containing nucleotide triphosphate hydrolases"/>
    <property type="match status" value="1"/>
</dbReference>
<feature type="domain" description="Helicase C-terminal" evidence="5">
    <location>
        <begin position="4"/>
        <end position="174"/>
    </location>
</feature>
<dbReference type="SMART" id="SM00490">
    <property type="entry name" value="HELICc"/>
    <property type="match status" value="1"/>
</dbReference>
<dbReference type="RefSeq" id="WP_006119903.1">
    <property type="nucleotide sequence ID" value="NZ_AHIE01000019.1"/>
</dbReference>
<dbReference type="InterPro" id="IPR050474">
    <property type="entry name" value="Hel308_SKI2-like"/>
</dbReference>
<dbReference type="PANTHER" id="PTHR47961:SF6">
    <property type="entry name" value="DNA-DIRECTED DNA POLYMERASE"/>
    <property type="match status" value="1"/>
</dbReference>
<accession>H3REN2</accession>
<dbReference type="PANTHER" id="PTHR47961">
    <property type="entry name" value="DNA POLYMERASE THETA, PUTATIVE (AFU_ORTHOLOGUE AFUA_1G05260)-RELATED"/>
    <property type="match status" value="1"/>
</dbReference>
<gene>
    <name evidence="6" type="ORF">CKS_2205</name>
</gene>
<dbReference type="SUPFAM" id="SSF52540">
    <property type="entry name" value="P-loop containing nucleoside triphosphate hydrolases"/>
    <property type="match status" value="1"/>
</dbReference>
<keyword evidence="1" id="KW-0547">Nucleotide-binding</keyword>
<dbReference type="EMBL" id="AHIE01000019">
    <property type="protein sequence ID" value="EHU00208.1"/>
    <property type="molecule type" value="Genomic_DNA"/>
</dbReference>
<dbReference type="GO" id="GO:0004386">
    <property type="term" value="F:helicase activity"/>
    <property type="evidence" value="ECO:0007669"/>
    <property type="project" value="UniProtKB-KW"/>
</dbReference>
<dbReference type="PROSITE" id="PS51194">
    <property type="entry name" value="HELICASE_CTER"/>
    <property type="match status" value="1"/>
</dbReference>
<dbReference type="AlphaFoldDB" id="H3REN2"/>
<protein>
    <submittedName>
        <fullName evidence="6">DEAD/DEAH box helicase domain protein</fullName>
    </submittedName>
</protein>
<dbReference type="PATRIC" id="fig|660596.6.peg.2585"/>
<evidence type="ECO:0000313" key="6">
    <source>
        <dbReference type="EMBL" id="EHU00208.1"/>
    </source>
</evidence>
<evidence type="ECO:0000256" key="1">
    <source>
        <dbReference type="ARBA" id="ARBA00022741"/>
    </source>
</evidence>
<dbReference type="GO" id="GO:0005524">
    <property type="term" value="F:ATP binding"/>
    <property type="evidence" value="ECO:0007669"/>
    <property type="project" value="UniProtKB-KW"/>
</dbReference>
<reference evidence="6 7" key="1">
    <citation type="journal article" date="2012" name="Mol. Microbiol.">
        <title>The genetic and structural basis of two distinct terminal side branch residues in stewartan and amylovoran exopolysaccharides and their potential role in host adaptation.</title>
        <authorList>
            <person name="Wang X."/>
            <person name="Yang F."/>
            <person name="von Bodman S.B."/>
        </authorList>
    </citation>
    <scope>NUCLEOTIDE SEQUENCE [LARGE SCALE GENOMIC DNA]</scope>
    <source>
        <strain evidence="6 7">DC283</strain>
    </source>
</reference>
<evidence type="ECO:0000256" key="4">
    <source>
        <dbReference type="ARBA" id="ARBA00022840"/>
    </source>
</evidence>
<evidence type="ECO:0000313" key="7">
    <source>
        <dbReference type="Proteomes" id="UP000005050"/>
    </source>
</evidence>
<organism evidence="6 7">
    <name type="scientific">Pantoea stewartii subsp. stewartii DC283</name>
    <dbReference type="NCBI Taxonomy" id="660596"/>
    <lineage>
        <taxon>Bacteria</taxon>
        <taxon>Pseudomonadati</taxon>
        <taxon>Pseudomonadota</taxon>
        <taxon>Gammaproteobacteria</taxon>
        <taxon>Enterobacterales</taxon>
        <taxon>Erwiniaceae</taxon>
        <taxon>Pantoea</taxon>
    </lineage>
</organism>
<proteinExistence type="predicted"/>
<comment type="caution">
    <text evidence="6">The sequence shown here is derived from an EMBL/GenBank/DDBJ whole genome shotgun (WGS) entry which is preliminary data.</text>
</comment>
<dbReference type="GO" id="GO:0016787">
    <property type="term" value="F:hydrolase activity"/>
    <property type="evidence" value="ECO:0007669"/>
    <property type="project" value="UniProtKB-KW"/>
</dbReference>
<name>H3REN2_PANSE</name>
<keyword evidence="4" id="KW-0067">ATP-binding</keyword>
<keyword evidence="2" id="KW-0378">Hydrolase</keyword>
<keyword evidence="3 6" id="KW-0347">Helicase</keyword>
<dbReference type="InterPro" id="IPR027417">
    <property type="entry name" value="P-loop_NTPase"/>
</dbReference>
<evidence type="ECO:0000259" key="5">
    <source>
        <dbReference type="PROSITE" id="PS51194"/>
    </source>
</evidence>